<comment type="caution">
    <text evidence="1">The sequence shown here is derived from an EMBL/GenBank/DDBJ whole genome shotgun (WGS) entry which is preliminary data.</text>
</comment>
<name>A0A9P4QPQ0_9PLEO</name>
<evidence type="ECO:0000313" key="1">
    <source>
        <dbReference type="EMBL" id="KAF2728636.1"/>
    </source>
</evidence>
<dbReference type="EMBL" id="ML996272">
    <property type="protein sequence ID" value="KAF2728636.1"/>
    <property type="molecule type" value="Genomic_DNA"/>
</dbReference>
<protein>
    <submittedName>
        <fullName evidence="1">Uncharacterized protein</fullName>
    </submittedName>
</protein>
<keyword evidence="2" id="KW-1185">Reference proteome</keyword>
<sequence>MAHTCTAAGQMRELESPPTHVCPHPVIAGSRGWGSTNVRVLKAVEKACLCVSEFGSTVGVLAARPGDPERVSRNWALPIRCLATDLLAAGQLCSFSGPLVVCFVPPMQRGGQQVVHLTERVMPRPPQGSQVSILLRQSAKSSAFGRRRLCASLVSLLSGHVGAVADFGGIAASQQPKSPQLPSENRQPRYLASTPHIFATPSLVTYAATVKDGTIHTTSNGALGS</sequence>
<evidence type="ECO:0000313" key="2">
    <source>
        <dbReference type="Proteomes" id="UP000799444"/>
    </source>
</evidence>
<reference evidence="1" key="1">
    <citation type="journal article" date="2020" name="Stud. Mycol.">
        <title>101 Dothideomycetes genomes: a test case for predicting lifestyles and emergence of pathogens.</title>
        <authorList>
            <person name="Haridas S."/>
            <person name="Albert R."/>
            <person name="Binder M."/>
            <person name="Bloem J."/>
            <person name="Labutti K."/>
            <person name="Salamov A."/>
            <person name="Andreopoulos B."/>
            <person name="Baker S."/>
            <person name="Barry K."/>
            <person name="Bills G."/>
            <person name="Bluhm B."/>
            <person name="Cannon C."/>
            <person name="Castanera R."/>
            <person name="Culley D."/>
            <person name="Daum C."/>
            <person name="Ezra D."/>
            <person name="Gonzalez J."/>
            <person name="Henrissat B."/>
            <person name="Kuo A."/>
            <person name="Liang C."/>
            <person name="Lipzen A."/>
            <person name="Lutzoni F."/>
            <person name="Magnuson J."/>
            <person name="Mondo S."/>
            <person name="Nolan M."/>
            <person name="Ohm R."/>
            <person name="Pangilinan J."/>
            <person name="Park H.-J."/>
            <person name="Ramirez L."/>
            <person name="Alfaro M."/>
            <person name="Sun H."/>
            <person name="Tritt A."/>
            <person name="Yoshinaga Y."/>
            <person name="Zwiers L.-H."/>
            <person name="Turgeon B."/>
            <person name="Goodwin S."/>
            <person name="Spatafora J."/>
            <person name="Crous P."/>
            <person name="Grigoriev I."/>
        </authorList>
    </citation>
    <scope>NUCLEOTIDE SEQUENCE</scope>
    <source>
        <strain evidence="1">CBS 125425</strain>
    </source>
</reference>
<proteinExistence type="predicted"/>
<dbReference type="Proteomes" id="UP000799444">
    <property type="component" value="Unassembled WGS sequence"/>
</dbReference>
<organism evidence="1 2">
    <name type="scientific">Polyplosphaeria fusca</name>
    <dbReference type="NCBI Taxonomy" id="682080"/>
    <lineage>
        <taxon>Eukaryota</taxon>
        <taxon>Fungi</taxon>
        <taxon>Dikarya</taxon>
        <taxon>Ascomycota</taxon>
        <taxon>Pezizomycotina</taxon>
        <taxon>Dothideomycetes</taxon>
        <taxon>Pleosporomycetidae</taxon>
        <taxon>Pleosporales</taxon>
        <taxon>Tetraplosphaeriaceae</taxon>
        <taxon>Polyplosphaeria</taxon>
    </lineage>
</organism>
<accession>A0A9P4QPQ0</accession>
<gene>
    <name evidence="1" type="ORF">EJ04DRAFT_528469</name>
</gene>
<dbReference type="AlphaFoldDB" id="A0A9P4QPQ0"/>